<dbReference type="InterPro" id="IPR002898">
    <property type="entry name" value="MotA_ExbB_proton_chnl"/>
</dbReference>
<dbReference type="Proteomes" id="UP000739538">
    <property type="component" value="Unassembled WGS sequence"/>
</dbReference>
<keyword evidence="2 8" id="KW-0813">Transport</keyword>
<dbReference type="GO" id="GO:0005886">
    <property type="term" value="C:plasma membrane"/>
    <property type="evidence" value="ECO:0007669"/>
    <property type="project" value="UniProtKB-SubCell"/>
</dbReference>
<evidence type="ECO:0000256" key="4">
    <source>
        <dbReference type="ARBA" id="ARBA00022692"/>
    </source>
</evidence>
<evidence type="ECO:0000256" key="2">
    <source>
        <dbReference type="ARBA" id="ARBA00022448"/>
    </source>
</evidence>
<evidence type="ECO:0000313" key="12">
    <source>
        <dbReference type="EMBL" id="MCA9759140.1"/>
    </source>
</evidence>
<evidence type="ECO:0000313" key="13">
    <source>
        <dbReference type="Proteomes" id="UP000739538"/>
    </source>
</evidence>
<comment type="subcellular location">
    <subcellularLocation>
        <location evidence="1">Cell membrane</location>
        <topology evidence="1">Multi-pass membrane protein</topology>
    </subcellularLocation>
    <subcellularLocation>
        <location evidence="8">Membrane</location>
        <topology evidence="8">Multi-pass membrane protein</topology>
    </subcellularLocation>
</comment>
<evidence type="ECO:0000256" key="5">
    <source>
        <dbReference type="ARBA" id="ARBA00022927"/>
    </source>
</evidence>
<sequence>MLEFLDRAGPLIYPLLLCSLLASTIAIERILALRRGKVLPKEIIEIVEAVRPHHDLSMAIDVCRRNPGVFADIIRIGLERASEPWEIVRDALQDAGKQKTAVLERHLVWLQTIAQAAPLLGLLGTVLGMIKMFGSISIAGLGDPQALSEGISEAMLTTAVGLAIGIPTLVAYNLLASKAEDMIAEIEAYATQLLTTFRHAERARNAGTGDMVRGATASPAQFSPSGSVDAHRTSFEGGTA</sequence>
<keyword evidence="7 10" id="KW-0472">Membrane</keyword>
<evidence type="ECO:0000256" key="7">
    <source>
        <dbReference type="ARBA" id="ARBA00023136"/>
    </source>
</evidence>
<dbReference type="AlphaFoldDB" id="A0A956SFW4"/>
<comment type="caution">
    <text evidence="12">The sequence shown here is derived from an EMBL/GenBank/DDBJ whole genome shotgun (WGS) entry which is preliminary data.</text>
</comment>
<protein>
    <submittedName>
        <fullName evidence="12">MotA/TolQ/ExbB proton channel family protein</fullName>
    </submittedName>
</protein>
<feature type="transmembrane region" description="Helical" evidence="10">
    <location>
        <begin position="154"/>
        <end position="175"/>
    </location>
</feature>
<evidence type="ECO:0000256" key="9">
    <source>
        <dbReference type="SAM" id="MobiDB-lite"/>
    </source>
</evidence>
<keyword evidence="6 10" id="KW-1133">Transmembrane helix</keyword>
<organism evidence="12 13">
    <name type="scientific">Eiseniibacteriota bacterium</name>
    <dbReference type="NCBI Taxonomy" id="2212470"/>
    <lineage>
        <taxon>Bacteria</taxon>
        <taxon>Candidatus Eiseniibacteriota</taxon>
    </lineage>
</organism>
<dbReference type="Pfam" id="PF01618">
    <property type="entry name" value="MotA_ExbB"/>
    <property type="match status" value="1"/>
</dbReference>
<name>A0A956SFW4_UNCEI</name>
<gene>
    <name evidence="12" type="ORF">KDA27_25325</name>
</gene>
<dbReference type="InterPro" id="IPR050790">
    <property type="entry name" value="ExbB/TolQ_transport"/>
</dbReference>
<feature type="transmembrane region" description="Helical" evidence="10">
    <location>
        <begin position="12"/>
        <end position="31"/>
    </location>
</feature>
<dbReference type="PANTHER" id="PTHR30625:SF15">
    <property type="entry name" value="BIOPOLYMER TRANSPORT PROTEIN EXBB"/>
    <property type="match status" value="1"/>
</dbReference>
<evidence type="ECO:0000256" key="8">
    <source>
        <dbReference type="RuleBase" id="RU004057"/>
    </source>
</evidence>
<proteinExistence type="inferred from homology"/>
<reference evidence="12" key="1">
    <citation type="submission" date="2020-04" db="EMBL/GenBank/DDBJ databases">
        <authorList>
            <person name="Zhang T."/>
        </authorList>
    </citation>
    <scope>NUCLEOTIDE SEQUENCE</scope>
    <source>
        <strain evidence="12">HKST-UBA02</strain>
    </source>
</reference>
<accession>A0A956SFW4</accession>
<dbReference type="PANTHER" id="PTHR30625">
    <property type="entry name" value="PROTEIN TOLQ"/>
    <property type="match status" value="1"/>
</dbReference>
<dbReference type="GO" id="GO:0017038">
    <property type="term" value="P:protein import"/>
    <property type="evidence" value="ECO:0007669"/>
    <property type="project" value="TreeGrafter"/>
</dbReference>
<comment type="similarity">
    <text evidence="8">Belongs to the exbB/tolQ family.</text>
</comment>
<evidence type="ECO:0000256" key="6">
    <source>
        <dbReference type="ARBA" id="ARBA00022989"/>
    </source>
</evidence>
<reference evidence="12" key="2">
    <citation type="journal article" date="2021" name="Microbiome">
        <title>Successional dynamics and alternative stable states in a saline activated sludge microbial community over 9 years.</title>
        <authorList>
            <person name="Wang Y."/>
            <person name="Ye J."/>
            <person name="Ju F."/>
            <person name="Liu L."/>
            <person name="Boyd J.A."/>
            <person name="Deng Y."/>
            <person name="Parks D.H."/>
            <person name="Jiang X."/>
            <person name="Yin X."/>
            <person name="Woodcroft B.J."/>
            <person name="Tyson G.W."/>
            <person name="Hugenholtz P."/>
            <person name="Polz M.F."/>
            <person name="Zhang T."/>
        </authorList>
    </citation>
    <scope>NUCLEOTIDE SEQUENCE</scope>
    <source>
        <strain evidence="12">HKST-UBA02</strain>
    </source>
</reference>
<evidence type="ECO:0000256" key="10">
    <source>
        <dbReference type="SAM" id="Phobius"/>
    </source>
</evidence>
<evidence type="ECO:0000256" key="3">
    <source>
        <dbReference type="ARBA" id="ARBA00022475"/>
    </source>
</evidence>
<feature type="transmembrane region" description="Helical" evidence="10">
    <location>
        <begin position="107"/>
        <end position="134"/>
    </location>
</feature>
<evidence type="ECO:0000259" key="11">
    <source>
        <dbReference type="Pfam" id="PF01618"/>
    </source>
</evidence>
<keyword evidence="3" id="KW-1003">Cell membrane</keyword>
<evidence type="ECO:0000256" key="1">
    <source>
        <dbReference type="ARBA" id="ARBA00004651"/>
    </source>
</evidence>
<feature type="region of interest" description="Disordered" evidence="9">
    <location>
        <begin position="213"/>
        <end position="240"/>
    </location>
</feature>
<dbReference type="EMBL" id="JAGQHS010000271">
    <property type="protein sequence ID" value="MCA9759140.1"/>
    <property type="molecule type" value="Genomic_DNA"/>
</dbReference>
<keyword evidence="4 10" id="KW-0812">Transmembrane</keyword>
<keyword evidence="5 8" id="KW-0653">Protein transport</keyword>
<feature type="domain" description="MotA/TolQ/ExbB proton channel" evidence="11">
    <location>
        <begin position="72"/>
        <end position="187"/>
    </location>
</feature>